<organism evidence="3 4">
    <name type="scientific">Orlajensenia leifsoniae</name>
    <dbReference type="NCBI Taxonomy" id="2561933"/>
    <lineage>
        <taxon>Bacteria</taxon>
        <taxon>Bacillati</taxon>
        <taxon>Actinomycetota</taxon>
        <taxon>Actinomycetes</taxon>
        <taxon>Micrococcales</taxon>
        <taxon>Microbacteriaceae</taxon>
        <taxon>Orlajensenia</taxon>
    </lineage>
</organism>
<dbReference type="InterPro" id="IPR036291">
    <property type="entry name" value="NAD(P)-bd_dom_sf"/>
</dbReference>
<gene>
    <name evidence="3" type="ORF">E4M00_03235</name>
</gene>
<dbReference type="PANTHER" id="PTHR40459:SF1">
    <property type="entry name" value="CONSERVED HYPOTHETICAL ALANINE AND LEUCINE RICH PROTEIN"/>
    <property type="match status" value="1"/>
</dbReference>
<dbReference type="InterPro" id="IPR018931">
    <property type="entry name" value="DUF2520"/>
</dbReference>
<dbReference type="AlphaFoldDB" id="A0A4Y9R6G7"/>
<proteinExistence type="predicted"/>
<dbReference type="Pfam" id="PF10727">
    <property type="entry name" value="Rossmann-like"/>
    <property type="match status" value="1"/>
</dbReference>
<dbReference type="SUPFAM" id="SSF51735">
    <property type="entry name" value="NAD(P)-binding Rossmann-fold domains"/>
    <property type="match status" value="1"/>
</dbReference>
<evidence type="ECO:0000259" key="1">
    <source>
        <dbReference type="Pfam" id="PF10727"/>
    </source>
</evidence>
<feature type="domain" description="Putative oxidoreductase/dehydrogenase Rossmann-like" evidence="1">
    <location>
        <begin position="10"/>
        <end position="132"/>
    </location>
</feature>
<evidence type="ECO:0000259" key="2">
    <source>
        <dbReference type="Pfam" id="PF10728"/>
    </source>
</evidence>
<feature type="domain" description="DUF2520" evidence="2">
    <location>
        <begin position="150"/>
        <end position="234"/>
    </location>
</feature>
<comment type="caution">
    <text evidence="3">The sequence shown here is derived from an EMBL/GenBank/DDBJ whole genome shotgun (WGS) entry which is preliminary data.</text>
</comment>
<dbReference type="InterPro" id="IPR019665">
    <property type="entry name" value="OxRdtase/DH_put_Rossmann_dom"/>
</dbReference>
<accession>A0A4Y9R6G7</accession>
<dbReference type="EMBL" id="SPQZ01000001">
    <property type="protein sequence ID" value="TFW00212.1"/>
    <property type="molecule type" value="Genomic_DNA"/>
</dbReference>
<evidence type="ECO:0000313" key="3">
    <source>
        <dbReference type="EMBL" id="TFW00212.1"/>
    </source>
</evidence>
<evidence type="ECO:0000313" key="4">
    <source>
        <dbReference type="Proteomes" id="UP000298127"/>
    </source>
</evidence>
<dbReference type="PANTHER" id="PTHR40459">
    <property type="entry name" value="CONSERVED HYPOTHETICAL ALANINE AND LEUCINE RICH PROTEIN"/>
    <property type="match status" value="1"/>
</dbReference>
<protein>
    <submittedName>
        <fullName evidence="3">DUF2520 domain-containing protein</fullName>
    </submittedName>
</protein>
<reference evidence="3 4" key="1">
    <citation type="journal article" date="2018" name="J. Microbiol.">
        <title>Leifsonia flava sp. nov., a novel actinobacterium isolated from the rhizosphere of Aquilegia viridiflora.</title>
        <authorList>
            <person name="Cai Y."/>
            <person name="Tao W.Z."/>
            <person name="Ma Y.J."/>
            <person name="Cheng J."/>
            <person name="Zhang M.Y."/>
            <person name="Zhang Y.X."/>
        </authorList>
    </citation>
    <scope>NUCLEOTIDE SEQUENCE [LARGE SCALE GENOMIC DNA]</scope>
    <source>
        <strain evidence="3 4">SYP-B2174</strain>
    </source>
</reference>
<dbReference type="RefSeq" id="WP_135119041.1">
    <property type="nucleotide sequence ID" value="NZ_SPQZ01000001.1"/>
</dbReference>
<dbReference type="Gene3D" id="3.40.50.720">
    <property type="entry name" value="NAD(P)-binding Rossmann-like Domain"/>
    <property type="match status" value="1"/>
</dbReference>
<keyword evidence="4" id="KW-1185">Reference proteome</keyword>
<name>A0A4Y9R6G7_9MICO</name>
<sequence length="260" mass="25836">MSPSAAASPSSRAGRLGVGIIGAGRVGPVLGAALAGAGHALVGISAVSEASLERADAMLPGVPVLTVPEVVERSELVILAVPAAELPALVSGLAATGAWQPGQLVLHTAAQYGTEVLAPALQRGAIPLAVHPAMTFTGTSLDISRLGEAWFAVTAPAPVLPIGQALVVEMGGEPHIVAEADRPAYAEAVETAVSFSSAIVDQAARLLRGIGIENAGTFIAPLVRSSVEAALARSGASTIDVADLLADTGGGFDNPPASEE</sequence>
<dbReference type="Proteomes" id="UP000298127">
    <property type="component" value="Unassembled WGS sequence"/>
</dbReference>
<dbReference type="Pfam" id="PF10728">
    <property type="entry name" value="DUF2520"/>
    <property type="match status" value="1"/>
</dbReference>